<reference evidence="1 2" key="1">
    <citation type="submission" date="2018-06" db="EMBL/GenBank/DDBJ databases">
        <authorList>
            <consortium name="Pathogen Informatics"/>
            <person name="Doyle S."/>
        </authorList>
    </citation>
    <scope>NUCLEOTIDE SEQUENCE [LARGE SCALE GENOMIC DNA]</scope>
    <source>
        <strain evidence="1 2">NCTC12195</strain>
    </source>
</reference>
<accession>A0A380FFB3</accession>
<protein>
    <submittedName>
        <fullName evidence="1">Uncharacterized protein</fullName>
    </submittedName>
</protein>
<sequence>MTANNFNWLYYFEFFLRSLPTTNDTTATNIIVPINAGKMAMPPKCQPQSPSSQLPRAEPTIPAIILPKIPPGISLPTMPPAIPTD</sequence>
<dbReference type="Proteomes" id="UP000255277">
    <property type="component" value="Unassembled WGS sequence"/>
</dbReference>
<evidence type="ECO:0000313" key="1">
    <source>
        <dbReference type="EMBL" id="SUM31904.1"/>
    </source>
</evidence>
<dbReference type="EMBL" id="UHDK01000001">
    <property type="protein sequence ID" value="SUM31904.1"/>
    <property type="molecule type" value="Genomic_DNA"/>
</dbReference>
<organism evidence="1 2">
    <name type="scientific">Staphylococcus gallinarum</name>
    <dbReference type="NCBI Taxonomy" id="1293"/>
    <lineage>
        <taxon>Bacteria</taxon>
        <taxon>Bacillati</taxon>
        <taxon>Bacillota</taxon>
        <taxon>Bacilli</taxon>
        <taxon>Bacillales</taxon>
        <taxon>Staphylococcaceae</taxon>
        <taxon>Staphylococcus</taxon>
    </lineage>
</organism>
<proteinExistence type="predicted"/>
<name>A0A380FFB3_STAGA</name>
<gene>
    <name evidence="1" type="ORF">NCTC12195_01341</name>
</gene>
<evidence type="ECO:0000313" key="2">
    <source>
        <dbReference type="Proteomes" id="UP000255277"/>
    </source>
</evidence>
<dbReference type="AlphaFoldDB" id="A0A380FFB3"/>